<proteinExistence type="predicted"/>
<protein>
    <submittedName>
        <fullName evidence="1">Uncharacterized protein</fullName>
    </submittedName>
</protein>
<organism evidence="1 2">
    <name type="scientific">Aequorivita xiaoshiensis</name>
    <dbReference type="NCBI Taxonomy" id="2874476"/>
    <lineage>
        <taxon>Bacteria</taxon>
        <taxon>Pseudomonadati</taxon>
        <taxon>Bacteroidota</taxon>
        <taxon>Flavobacteriia</taxon>
        <taxon>Flavobacteriales</taxon>
        <taxon>Flavobacteriaceae</taxon>
        <taxon>Aequorivita</taxon>
    </lineage>
</organism>
<sequence>MDKLIKVSRSRIVFILLLSIVFISKSCKAIMGSTSEPFDIKFKSLYEDDRCTLTINGVKYYDREPIVTERSLGIDLSKRIVIKEDVIHMNIQFDALIDSILDIQRKIELDTTLYLKDGYNVIIYASSDRVLIQQESDIYILE</sequence>
<evidence type="ECO:0000313" key="1">
    <source>
        <dbReference type="EMBL" id="MCG2432220.1"/>
    </source>
</evidence>
<dbReference type="AlphaFoldDB" id="A0A9X1R3U2"/>
<dbReference type="Proteomes" id="UP001139462">
    <property type="component" value="Unassembled WGS sequence"/>
</dbReference>
<comment type="caution">
    <text evidence="1">The sequence shown here is derived from an EMBL/GenBank/DDBJ whole genome shotgun (WGS) entry which is preliminary data.</text>
</comment>
<reference evidence="1" key="1">
    <citation type="submission" date="2021-09" db="EMBL/GenBank/DDBJ databases">
        <title>Genome of Aequorivita sp. strain F64183.</title>
        <authorList>
            <person name="Wang Y."/>
        </authorList>
    </citation>
    <scope>NUCLEOTIDE SEQUENCE</scope>
    <source>
        <strain evidence="1">F64183</strain>
    </source>
</reference>
<evidence type="ECO:0000313" key="2">
    <source>
        <dbReference type="Proteomes" id="UP001139462"/>
    </source>
</evidence>
<accession>A0A9X1R3U2</accession>
<name>A0A9X1R3U2_9FLAO</name>
<dbReference type="EMBL" id="JAIRBB010000051">
    <property type="protein sequence ID" value="MCG2432220.1"/>
    <property type="molecule type" value="Genomic_DNA"/>
</dbReference>
<keyword evidence="2" id="KW-1185">Reference proteome</keyword>
<dbReference type="RefSeq" id="WP_237609282.1">
    <property type="nucleotide sequence ID" value="NZ_JAIRBB010000051.1"/>
</dbReference>
<gene>
    <name evidence="1" type="ORF">K8344_13925</name>
</gene>